<dbReference type="PATRIC" id="fig|162209.4.peg.2688"/>
<dbReference type="STRING" id="162209.IJ22_25250"/>
<protein>
    <submittedName>
        <fullName evidence="3">Uncharacterized protein</fullName>
    </submittedName>
</protein>
<accession>A0A0U2L0B8</accession>
<dbReference type="KEGG" id="pnp:IJ22_25250"/>
<feature type="compositionally biased region" description="Polar residues" evidence="1">
    <location>
        <begin position="30"/>
        <end position="44"/>
    </location>
</feature>
<keyword evidence="4" id="KW-1185">Reference proteome</keyword>
<evidence type="ECO:0000313" key="3">
    <source>
        <dbReference type="EMBL" id="ALS22898.1"/>
    </source>
</evidence>
<name>A0A0U2L0B8_9BACL</name>
<evidence type="ECO:0000256" key="1">
    <source>
        <dbReference type="SAM" id="MobiDB-lite"/>
    </source>
</evidence>
<organism evidence="3 4">
    <name type="scientific">Paenibacillus naphthalenovorans</name>
    <dbReference type="NCBI Taxonomy" id="162209"/>
    <lineage>
        <taxon>Bacteria</taxon>
        <taxon>Bacillati</taxon>
        <taxon>Bacillota</taxon>
        <taxon>Bacilli</taxon>
        <taxon>Bacillales</taxon>
        <taxon>Paenibacillaceae</taxon>
        <taxon>Paenibacillus</taxon>
    </lineage>
</organism>
<evidence type="ECO:0000313" key="4">
    <source>
        <dbReference type="Proteomes" id="UP000061660"/>
    </source>
</evidence>
<reference evidence="4" key="1">
    <citation type="submission" date="2015-12" db="EMBL/GenBank/DDBJ databases">
        <title>Complete genome sequences of two moderately thermophilic Paenibacillus species.</title>
        <authorList>
            <person name="Butler R.III."/>
            <person name="Wang J."/>
            <person name="Stark B.C."/>
            <person name="Pombert J.-F."/>
        </authorList>
    </citation>
    <scope>NUCLEOTIDE SEQUENCE [LARGE SCALE GENOMIC DNA]</scope>
    <source>
        <strain evidence="4">32O-Y</strain>
    </source>
</reference>
<feature type="signal peptide" evidence="2">
    <location>
        <begin position="1"/>
        <end position="22"/>
    </location>
</feature>
<feature type="region of interest" description="Disordered" evidence="1">
    <location>
        <begin position="19"/>
        <end position="84"/>
    </location>
</feature>
<dbReference type="RefSeq" id="WP_139170852.1">
    <property type="nucleotide sequence ID" value="NZ_FNDY01000039.1"/>
</dbReference>
<evidence type="ECO:0000256" key="2">
    <source>
        <dbReference type="SAM" id="SignalP"/>
    </source>
</evidence>
<sequence precursor="true">MRRWFVCVLGGMLILGLLSGCSGEGGTSSDVPSNSTPSGDTGTMTPAPAPDSNKGDLSTDSPSTAPEVNDGAGDAGTTESPQAK</sequence>
<proteinExistence type="predicted"/>
<dbReference type="EMBL" id="CP013652">
    <property type="protein sequence ID" value="ALS22898.1"/>
    <property type="molecule type" value="Genomic_DNA"/>
</dbReference>
<feature type="compositionally biased region" description="Polar residues" evidence="1">
    <location>
        <begin position="55"/>
        <end position="66"/>
    </location>
</feature>
<dbReference type="Proteomes" id="UP000061660">
    <property type="component" value="Chromosome"/>
</dbReference>
<keyword evidence="2" id="KW-0732">Signal</keyword>
<feature type="chain" id="PRO_5043478424" evidence="2">
    <location>
        <begin position="23"/>
        <end position="84"/>
    </location>
</feature>
<reference evidence="3 4" key="2">
    <citation type="journal article" date="2016" name="Genome Announc.">
        <title>Complete Genome Sequences of Two Interactive Moderate Thermophiles, Paenibacillus napthalenovorans 32O-Y and Paenibacillus sp. 32O-W.</title>
        <authorList>
            <person name="Butler R.R.III."/>
            <person name="Wang J."/>
            <person name="Stark B.C."/>
            <person name="Pombert J.F."/>
        </authorList>
    </citation>
    <scope>NUCLEOTIDE SEQUENCE [LARGE SCALE GENOMIC DNA]</scope>
    <source>
        <strain evidence="3 4">32O-Y</strain>
    </source>
</reference>
<dbReference type="AlphaFoldDB" id="A0A0U2L0B8"/>
<dbReference type="PROSITE" id="PS51257">
    <property type="entry name" value="PROKAR_LIPOPROTEIN"/>
    <property type="match status" value="1"/>
</dbReference>
<gene>
    <name evidence="3" type="ORF">IJ22_25250</name>
</gene>